<accession>A0A377TR59</accession>
<reference evidence="1 2" key="1">
    <citation type="submission" date="2018-06" db="EMBL/GenBank/DDBJ databases">
        <authorList>
            <consortium name="Pathogen Informatics"/>
            <person name="Doyle S."/>
        </authorList>
    </citation>
    <scope>NUCLEOTIDE SEQUENCE [LARGE SCALE GENOMIC DNA]</scope>
    <source>
        <strain evidence="1 2">NCTC9140</strain>
    </source>
</reference>
<gene>
    <name evidence="1" type="ORF">NCTC9140_03963</name>
</gene>
<evidence type="ECO:0000313" key="2">
    <source>
        <dbReference type="Proteomes" id="UP000254938"/>
    </source>
</evidence>
<sequence>MPGAEQRPRDAAYTDMRPLKHGDFAVRIEFHIILPAIEPGDRLADLWFAPERRVAMVFTTMNSALQRVDYFRRGGLIRTAAGKIDQRQRFGVDLRGQFFQQAEQILFQGVHQRRSSKIRHNIPGLTHE</sequence>
<dbReference type="AlphaFoldDB" id="A0A377TR59"/>
<proteinExistence type="predicted"/>
<organism evidence="1 2">
    <name type="scientific">Klebsiella pneumoniae</name>
    <dbReference type="NCBI Taxonomy" id="573"/>
    <lineage>
        <taxon>Bacteria</taxon>
        <taxon>Pseudomonadati</taxon>
        <taxon>Pseudomonadota</taxon>
        <taxon>Gammaproteobacteria</taxon>
        <taxon>Enterobacterales</taxon>
        <taxon>Enterobacteriaceae</taxon>
        <taxon>Klebsiella/Raoultella group</taxon>
        <taxon>Klebsiella</taxon>
        <taxon>Klebsiella pneumoniae complex</taxon>
    </lineage>
</organism>
<dbReference type="EMBL" id="UGKQ01000007">
    <property type="protein sequence ID" value="STS82215.1"/>
    <property type="molecule type" value="Genomic_DNA"/>
</dbReference>
<name>A0A377TR59_KLEPN</name>
<dbReference type="Proteomes" id="UP000254938">
    <property type="component" value="Unassembled WGS sequence"/>
</dbReference>
<protein>
    <submittedName>
        <fullName evidence="1">Uncharacterized protein</fullName>
    </submittedName>
</protein>
<evidence type="ECO:0000313" key="1">
    <source>
        <dbReference type="EMBL" id="STS82215.1"/>
    </source>
</evidence>